<dbReference type="Proteomes" id="UP001176961">
    <property type="component" value="Unassembled WGS sequence"/>
</dbReference>
<feature type="compositionally biased region" description="Basic and acidic residues" evidence="1">
    <location>
        <begin position="57"/>
        <end position="66"/>
    </location>
</feature>
<evidence type="ECO:0000313" key="2">
    <source>
        <dbReference type="EMBL" id="CAJ0589278.1"/>
    </source>
</evidence>
<dbReference type="EMBL" id="CATQJL010000001">
    <property type="protein sequence ID" value="CAJ0589278.1"/>
    <property type="molecule type" value="Genomic_DNA"/>
</dbReference>
<comment type="caution">
    <text evidence="2">The sequence shown here is derived from an EMBL/GenBank/DDBJ whole genome shotgun (WGS) entry which is preliminary data.</text>
</comment>
<feature type="compositionally biased region" description="Polar residues" evidence="1">
    <location>
        <begin position="69"/>
        <end position="85"/>
    </location>
</feature>
<feature type="region of interest" description="Disordered" evidence="1">
    <location>
        <begin position="57"/>
        <end position="85"/>
    </location>
</feature>
<name>A0AA36DKG5_CYLNA</name>
<dbReference type="AlphaFoldDB" id="A0AA36DKG5"/>
<keyword evidence="3" id="KW-1185">Reference proteome</keyword>
<gene>
    <name evidence="2" type="ORF">CYNAS_LOCUS1261</name>
</gene>
<sequence>MLANLSVVWIPQLLQIGTYCFPGTLAPRPRPWRLDREVRWAEVVAVAEAKLHRLENGKPIAEESRSGKRMSSQKEGNTSRSSSSVAGFPVVIHDGSRVITLRFPILGKQLRIHEHQAVLEAYLEQS</sequence>
<accession>A0AA36DKG5</accession>
<proteinExistence type="predicted"/>
<evidence type="ECO:0000256" key="1">
    <source>
        <dbReference type="SAM" id="MobiDB-lite"/>
    </source>
</evidence>
<evidence type="ECO:0000313" key="3">
    <source>
        <dbReference type="Proteomes" id="UP001176961"/>
    </source>
</evidence>
<protein>
    <submittedName>
        <fullName evidence="2">Uncharacterized protein</fullName>
    </submittedName>
</protein>
<organism evidence="2 3">
    <name type="scientific">Cylicocyclus nassatus</name>
    <name type="common">Nematode worm</name>
    <dbReference type="NCBI Taxonomy" id="53992"/>
    <lineage>
        <taxon>Eukaryota</taxon>
        <taxon>Metazoa</taxon>
        <taxon>Ecdysozoa</taxon>
        <taxon>Nematoda</taxon>
        <taxon>Chromadorea</taxon>
        <taxon>Rhabditida</taxon>
        <taxon>Rhabditina</taxon>
        <taxon>Rhabditomorpha</taxon>
        <taxon>Strongyloidea</taxon>
        <taxon>Strongylidae</taxon>
        <taxon>Cylicocyclus</taxon>
    </lineage>
</organism>
<reference evidence="2" key="1">
    <citation type="submission" date="2023-07" db="EMBL/GenBank/DDBJ databases">
        <authorList>
            <consortium name="CYATHOMIX"/>
        </authorList>
    </citation>
    <scope>NUCLEOTIDE SEQUENCE</scope>
    <source>
        <strain evidence="2">N/A</strain>
    </source>
</reference>